<name>A0A2D4NF55_9SAUR</name>
<dbReference type="GO" id="GO:0003906">
    <property type="term" value="F:DNA-(apurinic or apyrimidinic site) endonuclease activity"/>
    <property type="evidence" value="ECO:0007669"/>
    <property type="project" value="TreeGrafter"/>
</dbReference>
<dbReference type="GO" id="GO:0005634">
    <property type="term" value="C:nucleus"/>
    <property type="evidence" value="ECO:0007669"/>
    <property type="project" value="TreeGrafter"/>
</dbReference>
<evidence type="ECO:0000256" key="8">
    <source>
        <dbReference type="ARBA" id="ARBA00023204"/>
    </source>
</evidence>
<dbReference type="InterPro" id="IPR005135">
    <property type="entry name" value="Endo/exonuclease/phosphatase"/>
</dbReference>
<sequence>MMEEEIKLFSININGSNSQIKRKQILNKLTKQNVDIICLQEVHIQKQHRKYLDYPKLGVLFTALADQKKRGVAIYVKNKINEKKIYADEQGRILMIQINLHQKQLLLVGMYAADDNQKKFYNRLYDKIISVSEENICLIGDFNAIVDVKKDYVSTEQIRKKKKENSTKNFL</sequence>
<feature type="binding site" evidence="9">
    <location>
        <position position="143"/>
    </location>
    <ligand>
        <name>Mg(2+)</name>
        <dbReference type="ChEBI" id="CHEBI:18420"/>
        <label>1</label>
    </ligand>
</feature>
<dbReference type="GO" id="GO:0006284">
    <property type="term" value="P:base-excision repair"/>
    <property type="evidence" value="ECO:0007669"/>
    <property type="project" value="TreeGrafter"/>
</dbReference>
<dbReference type="SUPFAM" id="SSF56219">
    <property type="entry name" value="DNase I-like"/>
    <property type="match status" value="1"/>
</dbReference>
<keyword evidence="4 9" id="KW-0479">Metal-binding</keyword>
<protein>
    <recommendedName>
        <fullName evidence="3">exodeoxyribonuclease III</fullName>
        <ecNumber evidence="3">3.1.11.2</ecNumber>
    </recommendedName>
</protein>
<dbReference type="AlphaFoldDB" id="A0A2D4NF55"/>
<evidence type="ECO:0000256" key="4">
    <source>
        <dbReference type="ARBA" id="ARBA00022723"/>
    </source>
</evidence>
<evidence type="ECO:0000259" key="11">
    <source>
        <dbReference type="Pfam" id="PF03372"/>
    </source>
</evidence>
<dbReference type="GO" id="GO:0008311">
    <property type="term" value="F:double-stranded DNA 3'-5' DNA exonuclease activity"/>
    <property type="evidence" value="ECO:0007669"/>
    <property type="project" value="UniProtKB-EC"/>
</dbReference>
<organism evidence="12">
    <name type="scientific">Micrurus spixii</name>
    <name type="common">Amazon coral snake</name>
    <dbReference type="NCBI Taxonomy" id="129469"/>
    <lineage>
        <taxon>Eukaryota</taxon>
        <taxon>Metazoa</taxon>
        <taxon>Chordata</taxon>
        <taxon>Craniata</taxon>
        <taxon>Vertebrata</taxon>
        <taxon>Euteleostomi</taxon>
        <taxon>Lepidosauria</taxon>
        <taxon>Squamata</taxon>
        <taxon>Bifurcata</taxon>
        <taxon>Unidentata</taxon>
        <taxon>Episquamata</taxon>
        <taxon>Toxicofera</taxon>
        <taxon>Serpentes</taxon>
        <taxon>Colubroidea</taxon>
        <taxon>Elapidae</taxon>
        <taxon>Elapinae</taxon>
        <taxon>Micrurus</taxon>
    </lineage>
</organism>
<comment type="cofactor">
    <cofactor evidence="9">
        <name>Mg(2+)</name>
        <dbReference type="ChEBI" id="CHEBI:18420"/>
    </cofactor>
    <cofactor evidence="9">
        <name>Mn(2+)</name>
        <dbReference type="ChEBI" id="CHEBI:29035"/>
    </cofactor>
    <text evidence="9">Probably binds two magnesium or manganese ions per subunit.</text>
</comment>
<dbReference type="Gene3D" id="3.60.10.10">
    <property type="entry name" value="Endonuclease/exonuclease/phosphatase"/>
    <property type="match status" value="1"/>
</dbReference>
<evidence type="ECO:0000256" key="2">
    <source>
        <dbReference type="ARBA" id="ARBA00007092"/>
    </source>
</evidence>
<keyword evidence="8" id="KW-0234">DNA repair</keyword>
<reference evidence="12" key="1">
    <citation type="submission" date="2017-07" db="EMBL/GenBank/DDBJ databases">
        <authorList>
            <person name="Mikheyev A."/>
            <person name="Grau M."/>
        </authorList>
    </citation>
    <scope>NUCLEOTIDE SEQUENCE</scope>
    <source>
        <tissue evidence="12">Venom_gland</tissue>
    </source>
</reference>
<evidence type="ECO:0000313" key="12">
    <source>
        <dbReference type="EMBL" id="LAB43779.1"/>
    </source>
</evidence>
<keyword evidence="6" id="KW-0378">Hydrolase</keyword>
<accession>A0A2D4NF55</accession>
<dbReference type="InterPro" id="IPR004808">
    <property type="entry name" value="AP_endonuc_1"/>
</dbReference>
<evidence type="ECO:0000256" key="10">
    <source>
        <dbReference type="PIRSR" id="PIRSR604808-3"/>
    </source>
</evidence>
<dbReference type="GO" id="GO:0046872">
    <property type="term" value="F:metal ion binding"/>
    <property type="evidence" value="ECO:0007669"/>
    <property type="project" value="UniProtKB-KW"/>
</dbReference>
<comment type="catalytic activity">
    <reaction evidence="1">
        <text>Exonucleolytic cleavage in the 3'- to 5'-direction to yield nucleoside 5'-phosphates.</text>
        <dbReference type="EC" id="3.1.11.2"/>
    </reaction>
</comment>
<evidence type="ECO:0000256" key="1">
    <source>
        <dbReference type="ARBA" id="ARBA00000493"/>
    </source>
</evidence>
<feature type="binding site" evidence="9">
    <location>
        <position position="141"/>
    </location>
    <ligand>
        <name>Mg(2+)</name>
        <dbReference type="ChEBI" id="CHEBI:18420"/>
        <label>1</label>
    </ligand>
</feature>
<evidence type="ECO:0000256" key="7">
    <source>
        <dbReference type="ARBA" id="ARBA00022842"/>
    </source>
</evidence>
<dbReference type="PANTHER" id="PTHR22748:SF27">
    <property type="entry name" value="DNA-(APURINIC OR APYRIMIDINIC SITE) ENDONUCLEASE 2"/>
    <property type="match status" value="1"/>
</dbReference>
<feature type="domain" description="Endonuclease/exonuclease/phosphatase" evidence="11">
    <location>
        <begin position="10"/>
        <end position="144"/>
    </location>
</feature>
<dbReference type="PANTHER" id="PTHR22748">
    <property type="entry name" value="AP ENDONUCLEASE"/>
    <property type="match status" value="1"/>
</dbReference>
<dbReference type="Pfam" id="PF03372">
    <property type="entry name" value="Exo_endo_phos"/>
    <property type="match status" value="1"/>
</dbReference>
<dbReference type="EMBL" id="IACM01170638">
    <property type="protein sequence ID" value="LAB43779.1"/>
    <property type="molecule type" value="Transcribed_RNA"/>
</dbReference>
<feature type="binding site" evidence="9">
    <location>
        <position position="12"/>
    </location>
    <ligand>
        <name>Mg(2+)</name>
        <dbReference type="ChEBI" id="CHEBI:18420"/>
        <label>1</label>
    </ligand>
</feature>
<dbReference type="EC" id="3.1.11.2" evidence="3"/>
<dbReference type="GO" id="GO:0008081">
    <property type="term" value="F:phosphoric diester hydrolase activity"/>
    <property type="evidence" value="ECO:0007669"/>
    <property type="project" value="TreeGrafter"/>
</dbReference>
<dbReference type="InterPro" id="IPR036691">
    <property type="entry name" value="Endo/exonu/phosph_ase_sf"/>
</dbReference>
<feature type="binding site" evidence="9">
    <location>
        <position position="41"/>
    </location>
    <ligand>
        <name>Mg(2+)</name>
        <dbReference type="ChEBI" id="CHEBI:18420"/>
        <label>1</label>
    </ligand>
</feature>
<evidence type="ECO:0000256" key="6">
    <source>
        <dbReference type="ARBA" id="ARBA00022801"/>
    </source>
</evidence>
<reference evidence="12" key="2">
    <citation type="submission" date="2017-11" db="EMBL/GenBank/DDBJ databases">
        <title>Coralsnake Venomics: Analyses of Venom Gland Transcriptomes and Proteomes of Six Brazilian Taxa.</title>
        <authorList>
            <person name="Aird S.D."/>
            <person name="Jorge da Silva N."/>
            <person name="Qiu L."/>
            <person name="Villar-Briones A."/>
            <person name="Aparecida-Saddi V."/>
            <person name="Campos-Telles M.P."/>
            <person name="Grau M."/>
            <person name="Mikheyev A.S."/>
        </authorList>
    </citation>
    <scope>NUCLEOTIDE SEQUENCE</scope>
    <source>
        <tissue evidence="12">Venom_gland</tissue>
    </source>
</reference>
<evidence type="ECO:0000256" key="5">
    <source>
        <dbReference type="ARBA" id="ARBA00022763"/>
    </source>
</evidence>
<feature type="site" description="Transition state stabilizer" evidence="10">
    <location>
        <position position="143"/>
    </location>
</feature>
<keyword evidence="7 9" id="KW-0460">Magnesium</keyword>
<keyword evidence="9" id="KW-0464">Manganese</keyword>
<comment type="similarity">
    <text evidence="2">Belongs to the DNA repair enzymes AP/ExoA family.</text>
</comment>
<proteinExistence type="inferred from homology"/>
<evidence type="ECO:0000256" key="3">
    <source>
        <dbReference type="ARBA" id="ARBA00012115"/>
    </source>
</evidence>
<evidence type="ECO:0000256" key="9">
    <source>
        <dbReference type="PIRSR" id="PIRSR604808-2"/>
    </source>
</evidence>
<keyword evidence="5" id="KW-0227">DNA damage</keyword>